<dbReference type="EMBL" id="CAKMMW010000019">
    <property type="protein sequence ID" value="CAH1220776.1"/>
    <property type="molecule type" value="Genomic_DNA"/>
</dbReference>
<accession>A0ABM9CPV2</accession>
<evidence type="ECO:0000313" key="3">
    <source>
        <dbReference type="Proteomes" id="UP000838821"/>
    </source>
</evidence>
<gene>
    <name evidence="2" type="ORF">PAECIP111891_05105</name>
</gene>
<feature type="domain" description="Glycosyltransferase 2-like" evidence="1">
    <location>
        <begin position="20"/>
        <end position="104"/>
    </location>
</feature>
<proteinExistence type="predicted"/>
<protein>
    <recommendedName>
        <fullName evidence="1">Glycosyltransferase 2-like domain-containing protein</fullName>
    </recommendedName>
</protein>
<name>A0ABM9CPV2_9BACL</name>
<dbReference type="Gene3D" id="3.90.550.10">
    <property type="entry name" value="Spore Coat Polysaccharide Biosynthesis Protein SpsA, Chain A"/>
    <property type="match status" value="1"/>
</dbReference>
<dbReference type="SUPFAM" id="SSF53448">
    <property type="entry name" value="Nucleotide-diphospho-sugar transferases"/>
    <property type="match status" value="1"/>
</dbReference>
<dbReference type="CDD" id="cd00761">
    <property type="entry name" value="Glyco_tranf_GTA_type"/>
    <property type="match status" value="1"/>
</dbReference>
<reference evidence="2" key="1">
    <citation type="submission" date="2022-01" db="EMBL/GenBank/DDBJ databases">
        <authorList>
            <person name="Criscuolo A."/>
        </authorList>
    </citation>
    <scope>NUCLEOTIDE SEQUENCE</scope>
    <source>
        <strain evidence="2">CIP111891</strain>
    </source>
</reference>
<organism evidence="2 3">
    <name type="scientific">Paenibacillus allorhizoplanae</name>
    <dbReference type="NCBI Taxonomy" id="2905648"/>
    <lineage>
        <taxon>Bacteria</taxon>
        <taxon>Bacillati</taxon>
        <taxon>Bacillota</taxon>
        <taxon>Bacilli</taxon>
        <taxon>Bacillales</taxon>
        <taxon>Paenibacillaceae</taxon>
        <taxon>Paenibacillus</taxon>
    </lineage>
</organism>
<keyword evidence="3" id="KW-1185">Reference proteome</keyword>
<dbReference type="Pfam" id="PF00535">
    <property type="entry name" value="Glycos_transf_2"/>
    <property type="match status" value="1"/>
</dbReference>
<dbReference type="InterPro" id="IPR029044">
    <property type="entry name" value="Nucleotide-diphossugar_trans"/>
</dbReference>
<sequence length="191" mass="21962">MNITLSVLIPSVPERMDFLSRMIQELSQQTQGKPVEILVLMDNKKSTIGAKRNLLLEQAKGDYIVFVDDDDRLVPNYVSTLLSQIESTPDADCIVFDVAVYFNGQFIKLCKYGNEYSNGQDQFFYYRRPNHLMCYAKRIASSHKFKDISGGEDDEWGGRVSEDIVKQIRIPAILYHYDCDLTKPPSWFNLS</sequence>
<evidence type="ECO:0000313" key="2">
    <source>
        <dbReference type="EMBL" id="CAH1220776.1"/>
    </source>
</evidence>
<dbReference type="RefSeq" id="WP_236291216.1">
    <property type="nucleotide sequence ID" value="NZ_CAKMMW010000019.1"/>
</dbReference>
<comment type="caution">
    <text evidence="2">The sequence shown here is derived from an EMBL/GenBank/DDBJ whole genome shotgun (WGS) entry which is preliminary data.</text>
</comment>
<dbReference type="Proteomes" id="UP000838821">
    <property type="component" value="Unassembled WGS sequence"/>
</dbReference>
<dbReference type="InterPro" id="IPR001173">
    <property type="entry name" value="Glyco_trans_2-like"/>
</dbReference>
<evidence type="ECO:0000259" key="1">
    <source>
        <dbReference type="Pfam" id="PF00535"/>
    </source>
</evidence>